<keyword evidence="6 9" id="KW-1133">Transmembrane helix</keyword>
<comment type="similarity">
    <text evidence="2 9">Belongs to the chondroitin N-acetylgalactosaminyltransferase family.</text>
</comment>
<evidence type="ECO:0000256" key="6">
    <source>
        <dbReference type="ARBA" id="ARBA00022989"/>
    </source>
</evidence>
<dbReference type="HOGENOM" id="CLU_016244_1_0_1"/>
<sequence length="783" mass="90555">MQRSKPCGFRSAETMRFSMLFSLSGPIGPVVIGISLGFTLSLLSVTWVEEPCASVGKGGDETVLTQEEKLKGARKPNSIPAGNTENGDALEDFEPRIVPYKPVKQQTQPKKLFRAKYISTELGIRERVFVGVLTSKNTLNTLAVAVNRTIGHHLSTVVYFTGMRNRKLPHGMFVVTHGDERLIWNMFQTVKYVLEHYIHEYDWFYFVQDDTYTEADRIKSLVGHLSIDAELYMGSPEEFIGGETEGRYCYGGFGYLLSRTLLLRLQAYLESCRNDILSARPDEWLGRCIIDYANVNCVDEHEGLRYHRFEMGKNSDPSKEDDVRFKNAFTVHPVSDPVQMYRLHKHFTEIELQRTYEEIEKLQAEIKNISEVAFEGNRSSQWPIGINPPFEPKTRFEVLRWDYFTEDQVYSCIDGSPKCELHGIDKADVTDVIETAMGELNKKYKPVLHLKKQQLLNGYRRFDPTRGMEYTLDLQLEVVNQKGRSRSITKRVHLVRPLSEIEIIPMPYVTEATRVHIILPLTVHDRDYVNQFLEVYAANCFETSENAILSFLFIYDPFEAQQVNQNDIFMDVKAKISAYEHKYPVTKIPWISVKTEAPSQIKIMDIISKKHPVDTLFFVANVNTNINSEFLNRCRMNSINNWQVFFPIHFQDYNPDIAYHNQPRPATVDLVKDAGHFDRNVFDEACFYNSDYMAARTRMSADVQENEDILETFDVYDMFIKYSNLHVFRAVEPALHQKYQYRVCNPRLSEETYHRCVQSNLEGLGSRSQLAMLLFDQEQGNST</sequence>
<name>W5MDG9_LEPOC</name>
<dbReference type="Bgee" id="ENSLOCG00000005334">
    <property type="expression patterns" value="Expressed in larva and 12 other cell types or tissues"/>
</dbReference>
<feature type="coiled-coil region" evidence="10">
    <location>
        <begin position="345"/>
        <end position="372"/>
    </location>
</feature>
<reference evidence="11" key="2">
    <citation type="submission" date="2025-08" db="UniProtKB">
        <authorList>
            <consortium name="Ensembl"/>
        </authorList>
    </citation>
    <scope>IDENTIFICATION</scope>
</reference>
<keyword evidence="8 9" id="KW-0472">Membrane</keyword>
<dbReference type="EMBL" id="AHAT01028899">
    <property type="status" value="NOT_ANNOTATED_CDS"/>
    <property type="molecule type" value="Genomic_DNA"/>
</dbReference>
<dbReference type="GO" id="GO:0032580">
    <property type="term" value="C:Golgi cisterna membrane"/>
    <property type="evidence" value="ECO:0007669"/>
    <property type="project" value="UniProtKB-SubCell"/>
</dbReference>
<dbReference type="eggNOG" id="KOG3708">
    <property type="taxonomic scope" value="Eukaryota"/>
</dbReference>
<dbReference type="InterPro" id="IPR008428">
    <property type="entry name" value="Chond_GalNAc"/>
</dbReference>
<feature type="transmembrane region" description="Helical" evidence="9">
    <location>
        <begin position="20"/>
        <end position="47"/>
    </location>
</feature>
<evidence type="ECO:0000256" key="7">
    <source>
        <dbReference type="ARBA" id="ARBA00023034"/>
    </source>
</evidence>
<dbReference type="Gene3D" id="3.90.550.50">
    <property type="match status" value="1"/>
</dbReference>
<dbReference type="GO" id="GO:0047238">
    <property type="term" value="F:glucuronosyl-N-acetylgalactosaminyl-proteoglycan 4-beta-N-acetylgalactosaminyltransferase activity"/>
    <property type="evidence" value="ECO:0000318"/>
    <property type="project" value="GO_Central"/>
</dbReference>
<keyword evidence="12" id="KW-1185">Reference proteome</keyword>
<dbReference type="Ensembl" id="ENSLOCT00000006436.1">
    <property type="protein sequence ID" value="ENSLOCP00000006428.1"/>
    <property type="gene ID" value="ENSLOCG00000005334.1"/>
</dbReference>
<keyword evidence="10" id="KW-0175">Coiled coil</keyword>
<evidence type="ECO:0000313" key="11">
    <source>
        <dbReference type="Ensembl" id="ENSLOCP00000006428.1"/>
    </source>
</evidence>
<keyword evidence="4 9" id="KW-0812">Transmembrane</keyword>
<dbReference type="InParanoid" id="W5MDG9"/>
<dbReference type="InterPro" id="IPR051227">
    <property type="entry name" value="CS_glycosyltransferase"/>
</dbReference>
<dbReference type="STRING" id="7918.ENSLOCP00000006428"/>
<keyword evidence="5 9" id="KW-0735">Signal-anchor</keyword>
<dbReference type="GO" id="GO:0050650">
    <property type="term" value="P:chondroitin sulfate proteoglycan biosynthetic process"/>
    <property type="evidence" value="ECO:0000318"/>
    <property type="project" value="GO_Central"/>
</dbReference>
<organism evidence="11 12">
    <name type="scientific">Lepisosteus oculatus</name>
    <name type="common">Spotted gar</name>
    <dbReference type="NCBI Taxonomy" id="7918"/>
    <lineage>
        <taxon>Eukaryota</taxon>
        <taxon>Metazoa</taxon>
        <taxon>Chordata</taxon>
        <taxon>Craniata</taxon>
        <taxon>Vertebrata</taxon>
        <taxon>Euteleostomi</taxon>
        <taxon>Actinopterygii</taxon>
        <taxon>Neopterygii</taxon>
        <taxon>Holostei</taxon>
        <taxon>Semionotiformes</taxon>
        <taxon>Lepisosteidae</taxon>
        <taxon>Lepisosteus</taxon>
    </lineage>
</organism>
<evidence type="ECO:0000256" key="9">
    <source>
        <dbReference type="RuleBase" id="RU364016"/>
    </source>
</evidence>
<dbReference type="FunCoup" id="W5MDG9">
    <property type="interactions" value="785"/>
</dbReference>
<keyword evidence="3 9" id="KW-0808">Transferase</keyword>
<evidence type="ECO:0000256" key="4">
    <source>
        <dbReference type="ARBA" id="ARBA00022692"/>
    </source>
</evidence>
<dbReference type="PANTHER" id="PTHR12369:SF22">
    <property type="entry name" value="CHONDROITIN SULFATE SYNTHASE 2"/>
    <property type="match status" value="1"/>
</dbReference>
<evidence type="ECO:0000313" key="12">
    <source>
        <dbReference type="Proteomes" id="UP000018468"/>
    </source>
</evidence>
<accession>W5MDG9</accession>
<dbReference type="PANTHER" id="PTHR12369">
    <property type="entry name" value="CHONDROITIN SYNTHASE"/>
    <property type="match status" value="1"/>
</dbReference>
<evidence type="ECO:0000256" key="1">
    <source>
        <dbReference type="ARBA" id="ARBA00004447"/>
    </source>
</evidence>
<dbReference type="GO" id="GO:0050510">
    <property type="term" value="F:N-acetylgalactosaminyl-proteoglycan 3-beta-glucuronosyltransferase activity"/>
    <property type="evidence" value="ECO:0007669"/>
    <property type="project" value="UniProtKB-ARBA"/>
</dbReference>
<dbReference type="Proteomes" id="UP000018468">
    <property type="component" value="Linkage group LG12"/>
</dbReference>
<protein>
    <recommendedName>
        <fullName evidence="9">Hexosyltransferase</fullName>
        <ecNumber evidence="9">2.4.1.-</ecNumber>
    </recommendedName>
</protein>
<dbReference type="OMA" id="MEGKYCY"/>
<dbReference type="Pfam" id="PF05679">
    <property type="entry name" value="CHGN"/>
    <property type="match status" value="1"/>
</dbReference>
<proteinExistence type="inferred from homology"/>
<dbReference type="GeneTree" id="ENSGT01050000244857"/>
<evidence type="ECO:0000256" key="2">
    <source>
        <dbReference type="ARBA" id="ARBA00009239"/>
    </source>
</evidence>
<reference evidence="12" key="1">
    <citation type="submission" date="2011-12" db="EMBL/GenBank/DDBJ databases">
        <title>The Draft Genome of Lepisosteus oculatus.</title>
        <authorList>
            <consortium name="The Broad Institute Genome Assembly &amp; Analysis Group"/>
            <consortium name="Computational R&amp;D Group"/>
            <consortium name="and Sequencing Platform"/>
            <person name="Di Palma F."/>
            <person name="Alfoldi J."/>
            <person name="Johnson J."/>
            <person name="Berlin A."/>
            <person name="Gnerre S."/>
            <person name="Jaffe D."/>
            <person name="MacCallum I."/>
            <person name="Young S."/>
            <person name="Walker B.J."/>
            <person name="Lander E.S."/>
            <person name="Lindblad-Toh K."/>
        </authorList>
    </citation>
    <scope>NUCLEOTIDE SEQUENCE [LARGE SCALE GENOMIC DNA]</scope>
</reference>
<evidence type="ECO:0000256" key="5">
    <source>
        <dbReference type="ARBA" id="ARBA00022968"/>
    </source>
</evidence>
<evidence type="ECO:0000256" key="10">
    <source>
        <dbReference type="SAM" id="Coils"/>
    </source>
</evidence>
<dbReference type="AlphaFoldDB" id="W5MDG9"/>
<evidence type="ECO:0000256" key="8">
    <source>
        <dbReference type="ARBA" id="ARBA00023136"/>
    </source>
</evidence>
<reference evidence="11" key="3">
    <citation type="submission" date="2025-09" db="UniProtKB">
        <authorList>
            <consortium name="Ensembl"/>
        </authorList>
    </citation>
    <scope>IDENTIFICATION</scope>
</reference>
<comment type="subcellular location">
    <subcellularLocation>
        <location evidence="1 9">Golgi apparatus</location>
        <location evidence="1 9">Golgi stack membrane</location>
        <topology evidence="1 9">Single-pass type II membrane protein</topology>
    </subcellularLocation>
</comment>
<evidence type="ECO:0000256" key="3">
    <source>
        <dbReference type="ARBA" id="ARBA00022679"/>
    </source>
</evidence>
<dbReference type="EC" id="2.4.1.-" evidence="9"/>
<keyword evidence="7 9" id="KW-0333">Golgi apparatus</keyword>